<proteinExistence type="predicted"/>
<name>A0A2T0B3Q6_9CLOT</name>
<dbReference type="RefSeq" id="WP_106063644.1">
    <property type="nucleotide sequence ID" value="NZ_PVXO01000044.1"/>
</dbReference>
<gene>
    <name evidence="1" type="ORF">CLLI_15370</name>
</gene>
<dbReference type="OrthoDB" id="1912389at2"/>
<keyword evidence="2" id="KW-1185">Reference proteome</keyword>
<dbReference type="AlphaFoldDB" id="A0A2T0B3Q6"/>
<protein>
    <submittedName>
        <fullName evidence="1">Uncharacterized protein</fullName>
    </submittedName>
</protein>
<dbReference type="Proteomes" id="UP000239706">
    <property type="component" value="Unassembled WGS sequence"/>
</dbReference>
<accession>A0A2T0B3Q6</accession>
<organism evidence="1 2">
    <name type="scientific">Clostridium liquoris</name>
    <dbReference type="NCBI Taxonomy" id="1289519"/>
    <lineage>
        <taxon>Bacteria</taxon>
        <taxon>Bacillati</taxon>
        <taxon>Bacillota</taxon>
        <taxon>Clostridia</taxon>
        <taxon>Eubacteriales</taxon>
        <taxon>Clostridiaceae</taxon>
        <taxon>Clostridium</taxon>
    </lineage>
</organism>
<sequence>MTKPRCKLIGEDGNIFNLMGIASRTLKKAGMKDKADEMVKRIMESGSYIEALAVISEYVEIV</sequence>
<dbReference type="EMBL" id="PVXO01000044">
    <property type="protein sequence ID" value="PRR78453.1"/>
    <property type="molecule type" value="Genomic_DNA"/>
</dbReference>
<evidence type="ECO:0000313" key="1">
    <source>
        <dbReference type="EMBL" id="PRR78453.1"/>
    </source>
</evidence>
<comment type="caution">
    <text evidence="1">The sequence shown here is derived from an EMBL/GenBank/DDBJ whole genome shotgun (WGS) entry which is preliminary data.</text>
</comment>
<evidence type="ECO:0000313" key="2">
    <source>
        <dbReference type="Proteomes" id="UP000239706"/>
    </source>
</evidence>
<reference evidence="1 2" key="1">
    <citation type="submission" date="2018-03" db="EMBL/GenBank/DDBJ databases">
        <title>Genome sequence of Clostridium liquoris DSM 100320.</title>
        <authorList>
            <person name="Poehlein A."/>
            <person name="Daniel R."/>
        </authorList>
    </citation>
    <scope>NUCLEOTIDE SEQUENCE [LARGE SCALE GENOMIC DNA]</scope>
    <source>
        <strain evidence="1 2">DSM 100320</strain>
    </source>
</reference>